<dbReference type="SUPFAM" id="SSF57701">
    <property type="entry name" value="Zn2/Cys6 DNA-binding domain"/>
    <property type="match status" value="1"/>
</dbReference>
<dbReference type="InterPro" id="IPR001138">
    <property type="entry name" value="Zn2Cys6_DnaBD"/>
</dbReference>
<dbReference type="CDD" id="cd00067">
    <property type="entry name" value="GAL4"/>
    <property type="match status" value="1"/>
</dbReference>
<dbReference type="PROSITE" id="PS50048">
    <property type="entry name" value="ZN2_CY6_FUNGAL_2"/>
    <property type="match status" value="1"/>
</dbReference>
<dbReference type="PROSITE" id="PS00463">
    <property type="entry name" value="ZN2_CY6_FUNGAL_1"/>
    <property type="match status" value="1"/>
</dbReference>
<keyword evidence="9" id="KW-1185">Reference proteome</keyword>
<dbReference type="GO" id="GO:0000976">
    <property type="term" value="F:transcription cis-regulatory region binding"/>
    <property type="evidence" value="ECO:0007669"/>
    <property type="project" value="TreeGrafter"/>
</dbReference>
<keyword evidence="3" id="KW-0238">DNA-binding</keyword>
<keyword evidence="4" id="KW-0804">Transcription</keyword>
<sequence length="703" mass="79897">MPPDDTKKRKACQTCTHSKAKCSPFEDRTDLCYRCQRLGKKCVFEETIRKRGPKTRSRVKQLEQRVDTLINLLAANGQNVSIGQAQSLSHLPTVATEGASPQTTFNAPEATPQSAPYITPVETPDFRPVDEELFKPYDPIEADVLSQNSASKLLKEFGESFIQSFPFVVIPTTTDAMTLRNDFPFLFHSIMTVTTYRTPATQRALSEELKEQIATRILRHSHKSLEILQGLLIYGAWYHFFYNPTNQQMATIIQLCVAMVQDLGLSRSRKEKTQKMPFSEKQFGMKWSSEGLFAERRAFLGTYYLAVAFAQAWRKRSTMRHTRYMTQCCALLAERKEYSSDELITPLIELSELTCRINDYFSYDDMENAEVTGDMILSFTTLSFRSDLDRIRNSVSASAKENKNLYLGMCLVEIWVYECALHGTFWTPPSLSETSAISISRTVALYHCLRAMNAYLTGLLAIPQDSLHHLAFPSWTGWFYAIIVACKLVFLEDNERHSQTDLDPVHREVSKLECDKFGNPPPYEPYTLPIGFNTTSLWDPVTVAREAEVQSLFDKFIKKMEFTIPADPNALQCRNPVFDPLFSMICLQRSLLHGFTKKMKEHVLNATGPQESAGPSIPCSRDNVAEATQAPDFPHYDSQPQMTAQTQQIVEHIRLNPIPLSNTFHFSSLNFDSIASPNSLPAPDLSQHELLWDTVMDDFTFPI</sequence>
<dbReference type="PANTHER" id="PTHR31845:SF10">
    <property type="entry name" value="ZN(II)2CYS6 TRANSCRIPTION FACTOR (EUROFUNG)"/>
    <property type="match status" value="1"/>
</dbReference>
<protein>
    <recommendedName>
        <fullName evidence="7">Zn(2)-C6 fungal-type domain-containing protein</fullName>
    </recommendedName>
</protein>
<evidence type="ECO:0000256" key="6">
    <source>
        <dbReference type="SAM" id="MobiDB-lite"/>
    </source>
</evidence>
<feature type="compositionally biased region" description="Polar residues" evidence="6">
    <location>
        <begin position="99"/>
        <end position="116"/>
    </location>
</feature>
<gene>
    <name evidence="8" type="ORF">K458DRAFT_390404</name>
</gene>
<dbReference type="GO" id="GO:0000981">
    <property type="term" value="F:DNA-binding transcription factor activity, RNA polymerase II-specific"/>
    <property type="evidence" value="ECO:0007669"/>
    <property type="project" value="InterPro"/>
</dbReference>
<reference evidence="8" key="1">
    <citation type="journal article" date="2020" name="Stud. Mycol.">
        <title>101 Dothideomycetes genomes: a test case for predicting lifestyles and emergence of pathogens.</title>
        <authorList>
            <person name="Haridas S."/>
            <person name="Albert R."/>
            <person name="Binder M."/>
            <person name="Bloem J."/>
            <person name="Labutti K."/>
            <person name="Salamov A."/>
            <person name="Andreopoulos B."/>
            <person name="Baker S."/>
            <person name="Barry K."/>
            <person name="Bills G."/>
            <person name="Bluhm B."/>
            <person name="Cannon C."/>
            <person name="Castanera R."/>
            <person name="Culley D."/>
            <person name="Daum C."/>
            <person name="Ezra D."/>
            <person name="Gonzalez J."/>
            <person name="Henrissat B."/>
            <person name="Kuo A."/>
            <person name="Liang C."/>
            <person name="Lipzen A."/>
            <person name="Lutzoni F."/>
            <person name="Magnuson J."/>
            <person name="Mondo S."/>
            <person name="Nolan M."/>
            <person name="Ohm R."/>
            <person name="Pangilinan J."/>
            <person name="Park H.-J."/>
            <person name="Ramirez L."/>
            <person name="Alfaro M."/>
            <person name="Sun H."/>
            <person name="Tritt A."/>
            <person name="Yoshinaga Y."/>
            <person name="Zwiers L.-H."/>
            <person name="Turgeon B."/>
            <person name="Goodwin S."/>
            <person name="Spatafora J."/>
            <person name="Crous P."/>
            <person name="Grigoriev I."/>
        </authorList>
    </citation>
    <scope>NUCLEOTIDE SEQUENCE</scope>
    <source>
        <strain evidence="8">CBS 122367</strain>
    </source>
</reference>
<dbReference type="Gene3D" id="4.10.240.10">
    <property type="entry name" value="Zn(2)-C6 fungal-type DNA-binding domain"/>
    <property type="match status" value="1"/>
</dbReference>
<evidence type="ECO:0000313" key="8">
    <source>
        <dbReference type="EMBL" id="KAF2683132.1"/>
    </source>
</evidence>
<evidence type="ECO:0000313" key="9">
    <source>
        <dbReference type="Proteomes" id="UP000799291"/>
    </source>
</evidence>
<evidence type="ECO:0000256" key="4">
    <source>
        <dbReference type="ARBA" id="ARBA00023163"/>
    </source>
</evidence>
<evidence type="ECO:0000256" key="5">
    <source>
        <dbReference type="ARBA" id="ARBA00023242"/>
    </source>
</evidence>
<evidence type="ECO:0000256" key="1">
    <source>
        <dbReference type="ARBA" id="ARBA00004123"/>
    </source>
</evidence>
<feature type="region of interest" description="Disordered" evidence="6">
    <location>
        <begin position="99"/>
        <end position="119"/>
    </location>
</feature>
<keyword evidence="5" id="KW-0539">Nucleus</keyword>
<dbReference type="InterPro" id="IPR051089">
    <property type="entry name" value="prtT"/>
</dbReference>
<dbReference type="PANTHER" id="PTHR31845">
    <property type="entry name" value="FINGER DOMAIN PROTEIN, PUTATIVE-RELATED"/>
    <property type="match status" value="1"/>
</dbReference>
<evidence type="ECO:0000256" key="3">
    <source>
        <dbReference type="ARBA" id="ARBA00023125"/>
    </source>
</evidence>
<evidence type="ECO:0000259" key="7">
    <source>
        <dbReference type="PROSITE" id="PS50048"/>
    </source>
</evidence>
<dbReference type="GO" id="GO:0005634">
    <property type="term" value="C:nucleus"/>
    <property type="evidence" value="ECO:0007669"/>
    <property type="project" value="UniProtKB-SubCell"/>
</dbReference>
<comment type="subcellular location">
    <subcellularLocation>
        <location evidence="1">Nucleus</location>
    </subcellularLocation>
</comment>
<evidence type="ECO:0000256" key="2">
    <source>
        <dbReference type="ARBA" id="ARBA00023015"/>
    </source>
</evidence>
<feature type="domain" description="Zn(2)-C6 fungal-type" evidence="7">
    <location>
        <begin position="11"/>
        <end position="44"/>
    </location>
</feature>
<name>A0A6G1IXZ5_9PLEO</name>
<dbReference type="AlphaFoldDB" id="A0A6G1IXZ5"/>
<dbReference type="InterPro" id="IPR036864">
    <property type="entry name" value="Zn2-C6_fun-type_DNA-bd_sf"/>
</dbReference>
<accession>A0A6G1IXZ5</accession>
<organism evidence="8 9">
    <name type="scientific">Lentithecium fluviatile CBS 122367</name>
    <dbReference type="NCBI Taxonomy" id="1168545"/>
    <lineage>
        <taxon>Eukaryota</taxon>
        <taxon>Fungi</taxon>
        <taxon>Dikarya</taxon>
        <taxon>Ascomycota</taxon>
        <taxon>Pezizomycotina</taxon>
        <taxon>Dothideomycetes</taxon>
        <taxon>Pleosporomycetidae</taxon>
        <taxon>Pleosporales</taxon>
        <taxon>Massarineae</taxon>
        <taxon>Lentitheciaceae</taxon>
        <taxon>Lentithecium</taxon>
    </lineage>
</organism>
<dbReference type="GO" id="GO:0008270">
    <property type="term" value="F:zinc ion binding"/>
    <property type="evidence" value="ECO:0007669"/>
    <property type="project" value="InterPro"/>
</dbReference>
<keyword evidence="2" id="KW-0805">Transcription regulation</keyword>
<dbReference type="Proteomes" id="UP000799291">
    <property type="component" value="Unassembled WGS sequence"/>
</dbReference>
<dbReference type="OrthoDB" id="5226580at2759"/>
<dbReference type="CDD" id="cd12148">
    <property type="entry name" value="fungal_TF_MHR"/>
    <property type="match status" value="1"/>
</dbReference>
<dbReference type="EMBL" id="MU005585">
    <property type="protein sequence ID" value="KAF2683132.1"/>
    <property type="molecule type" value="Genomic_DNA"/>
</dbReference>
<proteinExistence type="predicted"/>